<dbReference type="GO" id="GO:0031965">
    <property type="term" value="C:nuclear membrane"/>
    <property type="evidence" value="ECO:0007669"/>
    <property type="project" value="UniProtKB-SubCell"/>
</dbReference>
<keyword evidence="1" id="KW-0472">Membrane</keyword>
<dbReference type="GO" id="GO:0017056">
    <property type="term" value="F:structural constituent of nuclear pore"/>
    <property type="evidence" value="ECO:0007669"/>
    <property type="project" value="UniProtKB-UniRule"/>
</dbReference>
<dbReference type="EMBL" id="JABBWD010000048">
    <property type="protein sequence ID" value="KAG1773371.1"/>
    <property type="molecule type" value="Genomic_DNA"/>
</dbReference>
<keyword evidence="3" id="KW-1185">Reference proteome</keyword>
<proteinExistence type="inferred from homology"/>
<keyword evidence="1" id="KW-0509">mRNA transport</keyword>
<evidence type="ECO:0000313" key="3">
    <source>
        <dbReference type="Proteomes" id="UP000714275"/>
    </source>
</evidence>
<evidence type="ECO:0000256" key="1">
    <source>
        <dbReference type="RuleBase" id="RU365072"/>
    </source>
</evidence>
<dbReference type="Pfam" id="PF04121">
    <property type="entry name" value="Nup84_Nup100"/>
    <property type="match status" value="1"/>
</dbReference>
<keyword evidence="1" id="KW-0653">Protein transport</keyword>
<dbReference type="InterPro" id="IPR007252">
    <property type="entry name" value="Nup84/Nup107"/>
</dbReference>
<organism evidence="2 3">
    <name type="scientific">Suillus placidus</name>
    <dbReference type="NCBI Taxonomy" id="48579"/>
    <lineage>
        <taxon>Eukaryota</taxon>
        <taxon>Fungi</taxon>
        <taxon>Dikarya</taxon>
        <taxon>Basidiomycota</taxon>
        <taxon>Agaricomycotina</taxon>
        <taxon>Agaricomycetes</taxon>
        <taxon>Agaricomycetidae</taxon>
        <taxon>Boletales</taxon>
        <taxon>Suillineae</taxon>
        <taxon>Suillaceae</taxon>
        <taxon>Suillus</taxon>
    </lineage>
</organism>
<reference evidence="2" key="1">
    <citation type="journal article" date="2020" name="New Phytol.">
        <title>Comparative genomics reveals dynamic genome evolution in host specialist ectomycorrhizal fungi.</title>
        <authorList>
            <person name="Lofgren L.A."/>
            <person name="Nguyen N.H."/>
            <person name="Vilgalys R."/>
            <person name="Ruytinx J."/>
            <person name="Liao H.L."/>
            <person name="Branco S."/>
            <person name="Kuo A."/>
            <person name="LaButti K."/>
            <person name="Lipzen A."/>
            <person name="Andreopoulos W."/>
            <person name="Pangilinan J."/>
            <person name="Riley R."/>
            <person name="Hundley H."/>
            <person name="Na H."/>
            <person name="Barry K."/>
            <person name="Grigoriev I.V."/>
            <person name="Stajich J.E."/>
            <person name="Kennedy P.G."/>
        </authorList>
    </citation>
    <scope>NUCLEOTIDE SEQUENCE</scope>
    <source>
        <strain evidence="2">DOB743</strain>
    </source>
</reference>
<evidence type="ECO:0000313" key="2">
    <source>
        <dbReference type="EMBL" id="KAG1773371.1"/>
    </source>
</evidence>
<protein>
    <recommendedName>
        <fullName evidence="1">Nuclear pore complex protein</fullName>
    </recommendedName>
</protein>
<comment type="caution">
    <text evidence="2">The sequence shown here is derived from an EMBL/GenBank/DDBJ whole genome shotgun (WGS) entry which is preliminary data.</text>
</comment>
<keyword evidence="1" id="KW-0813">Transport</keyword>
<dbReference type="Gene3D" id="1.20.190.50">
    <property type="match status" value="1"/>
</dbReference>
<dbReference type="GO" id="GO:0005643">
    <property type="term" value="C:nuclear pore"/>
    <property type="evidence" value="ECO:0007669"/>
    <property type="project" value="UniProtKB-SubCell"/>
</dbReference>
<keyword evidence="1" id="KW-0811">Translocation</keyword>
<dbReference type="Proteomes" id="UP000714275">
    <property type="component" value="Unassembled WGS sequence"/>
</dbReference>
<comment type="subunit">
    <text evidence="1">Part of the nuclear pore complex (NPC).</text>
</comment>
<dbReference type="OrthoDB" id="2653813at2759"/>
<gene>
    <name evidence="2" type="ORF">EV702DRAFT_1243845</name>
</gene>
<sequence>MSNRSLLSLRCRVILPMPSSMEWTTFEDGTYDTALEQATVILWHFLGAGRVSLAKNLVGMLPRGLASIDQPEERAAEYLHYRQFFTI</sequence>
<dbReference type="GO" id="GO:0015031">
    <property type="term" value="P:protein transport"/>
    <property type="evidence" value="ECO:0007669"/>
    <property type="project" value="UniProtKB-KW"/>
</dbReference>
<keyword evidence="1" id="KW-0906">Nuclear pore complex</keyword>
<comment type="function">
    <text evidence="1">Functions as a component of the nuclear pore complex (NPC).</text>
</comment>
<accession>A0A9P6ZNA6</accession>
<comment type="subcellular location">
    <subcellularLocation>
        <location evidence="1">Nucleus</location>
        <location evidence="1">Nuclear pore complex</location>
    </subcellularLocation>
    <subcellularLocation>
        <location evidence="1">Nucleus membrane</location>
    </subcellularLocation>
</comment>
<comment type="similarity">
    <text evidence="1">Belongs to the nucleoporin Nup84/Nup107 family.</text>
</comment>
<name>A0A9P6ZNA6_9AGAM</name>
<keyword evidence="1" id="KW-0539">Nucleus</keyword>
<dbReference type="AlphaFoldDB" id="A0A9P6ZNA6"/>